<dbReference type="PANTHER" id="PTHR12266:SF0">
    <property type="entry name" value="MITOCHONDRIAL SODIUM_CALCIUM EXCHANGER PROTEIN"/>
    <property type="match status" value="1"/>
</dbReference>
<dbReference type="Pfam" id="PF01699">
    <property type="entry name" value="Na_Ca_ex"/>
    <property type="match status" value="2"/>
</dbReference>
<evidence type="ECO:0000256" key="3">
    <source>
        <dbReference type="ARBA" id="ARBA00022449"/>
    </source>
</evidence>
<evidence type="ECO:0000256" key="1">
    <source>
        <dbReference type="ARBA" id="ARBA00004141"/>
    </source>
</evidence>
<keyword evidence="2" id="KW-0813">Transport</keyword>
<keyword evidence="6 8" id="KW-1133">Transmembrane helix</keyword>
<dbReference type="GO" id="GO:0016020">
    <property type="term" value="C:membrane"/>
    <property type="evidence" value="ECO:0007669"/>
    <property type="project" value="UniProtKB-SubCell"/>
</dbReference>
<feature type="non-terminal residue" evidence="10">
    <location>
        <position position="1"/>
    </location>
</feature>
<feature type="transmembrane region" description="Helical" evidence="8">
    <location>
        <begin position="207"/>
        <end position="227"/>
    </location>
</feature>
<feature type="domain" description="Sodium/calcium exchanger membrane region" evidence="9">
    <location>
        <begin position="463"/>
        <end position="612"/>
    </location>
</feature>
<keyword evidence="4" id="KW-0406">Ion transport</keyword>
<evidence type="ECO:0000259" key="9">
    <source>
        <dbReference type="Pfam" id="PF01699"/>
    </source>
</evidence>
<feature type="transmembrane region" description="Helical" evidence="8">
    <location>
        <begin position="75"/>
        <end position="96"/>
    </location>
</feature>
<keyword evidence="11" id="KW-1185">Reference proteome</keyword>
<keyword evidence="4" id="KW-0109">Calcium transport</keyword>
<dbReference type="Proteomes" id="UP000494163">
    <property type="component" value="Chromosome 2R"/>
</dbReference>
<dbReference type="OrthoDB" id="407410at2759"/>
<feature type="transmembrane region" description="Helical" evidence="8">
    <location>
        <begin position="431"/>
        <end position="449"/>
    </location>
</feature>
<dbReference type="InterPro" id="IPR044880">
    <property type="entry name" value="NCX_ion-bd_dom_sf"/>
</dbReference>
<comment type="subcellular location">
    <subcellularLocation>
        <location evidence="1">Membrane</location>
        <topology evidence="1">Multi-pass membrane protein</topology>
    </subcellularLocation>
</comment>
<dbReference type="Gene3D" id="1.20.1420.30">
    <property type="entry name" value="NCX, central ion-binding region"/>
    <property type="match status" value="1"/>
</dbReference>
<feature type="transmembrane region" description="Helical" evidence="8">
    <location>
        <begin position="455"/>
        <end position="475"/>
    </location>
</feature>
<evidence type="ECO:0000256" key="7">
    <source>
        <dbReference type="ARBA" id="ARBA00023136"/>
    </source>
</evidence>
<dbReference type="GO" id="GO:0006874">
    <property type="term" value="P:intracellular calcium ion homeostasis"/>
    <property type="evidence" value="ECO:0007669"/>
    <property type="project" value="TreeGrafter"/>
</dbReference>
<dbReference type="InterPro" id="IPR051359">
    <property type="entry name" value="CaCA_antiporter"/>
</dbReference>
<evidence type="ECO:0000256" key="4">
    <source>
        <dbReference type="ARBA" id="ARBA00022568"/>
    </source>
</evidence>
<accession>A0A0M4ETA6</accession>
<feature type="transmembrane region" description="Helical" evidence="8">
    <location>
        <begin position="482"/>
        <end position="506"/>
    </location>
</feature>
<keyword evidence="7 8" id="KW-0472">Membrane</keyword>
<evidence type="ECO:0000313" key="10">
    <source>
        <dbReference type="EMBL" id="ALC40457.1"/>
    </source>
</evidence>
<feature type="transmembrane region" description="Helical" evidence="8">
    <location>
        <begin position="526"/>
        <end position="549"/>
    </location>
</feature>
<sequence length="631" mass="72433">VTNYIFYTITKIMNHTDTLHEIYAHMSCFSLMTVSFPNRCELSKLVENCKHFSSFIKYFELMYCYMGINQRYQEYILLLLFLLMGACCMIVIAHIVDNYLGAVLKILGVKLYMNEYVTAVVLVSFGNVMPDLIVNFMPVRMHIDLFTIFVANALATLLFSGGIICYIKSFQMYEHATVRDLLFMIFSCTFLELCIVEDKTVTNAECYSLIAVYVCYLLINIIDMSLVRHSIKTLRAQIRALSKRPPGPARNRLLGKKQQLLLKMEQENRFIIRHQSYKLRFGVTNTNTRASGRDVLDTQSLGTHAFSTRRSEPLLPAMDTNQMRYILHSPRNSKNRFLFTEFFEAIIPIDMLKWRTSGCCGRFYLILVAPLNLILTLLIPSVDFLLHKHGWSKLLNCLQIIINPFLFIAIIEGMVRKTYYRWYLLLDFTHAKWSFCVTVPLAIFVLIHARTDMPPAYHVVFTILTLSISLLLLTICATELEVISIIIGLILNLSESFISAIYRSFAQSLSDMVLNVALALEGYERMAYAAIMGSAIFNLTAGIGISCLFNPLTRGAGSSRWLLGDHGTNSYFFLLIALITMLMWVSNFNFHTRRSVAIFSIILYFIYVMYAVLVEFSFIHAFKTDSMMEPK</sequence>
<name>A0A0M4ETA6_DROBS</name>
<feature type="transmembrane region" description="Helical" evidence="8">
    <location>
        <begin position="570"/>
        <end position="590"/>
    </location>
</feature>
<evidence type="ECO:0000256" key="6">
    <source>
        <dbReference type="ARBA" id="ARBA00022989"/>
    </source>
</evidence>
<evidence type="ECO:0000256" key="5">
    <source>
        <dbReference type="ARBA" id="ARBA00022692"/>
    </source>
</evidence>
<dbReference type="AlphaFoldDB" id="A0A0M4ETA6"/>
<feature type="transmembrane region" description="Helical" evidence="8">
    <location>
        <begin position="146"/>
        <end position="169"/>
    </location>
</feature>
<dbReference type="EMBL" id="CP012524">
    <property type="protein sequence ID" value="ALC40457.1"/>
    <property type="molecule type" value="Genomic_DNA"/>
</dbReference>
<dbReference type="OMA" id="CIDYFRI"/>
<evidence type="ECO:0000256" key="8">
    <source>
        <dbReference type="SAM" id="Phobius"/>
    </source>
</evidence>
<proteinExistence type="predicted"/>
<keyword evidence="4" id="KW-0106">Calcium</keyword>
<protein>
    <submittedName>
        <fullName evidence="10">CG14744</fullName>
    </submittedName>
</protein>
<dbReference type="InterPro" id="IPR004837">
    <property type="entry name" value="NaCa_Exmemb"/>
</dbReference>
<gene>
    <name evidence="10" type="ORF">Dbus_chr2Rg36</name>
</gene>
<dbReference type="PANTHER" id="PTHR12266">
    <property type="entry name" value="NA+/CA2+ K+ INDEPENDENT EXCHANGER"/>
    <property type="match status" value="1"/>
</dbReference>
<evidence type="ECO:0000256" key="2">
    <source>
        <dbReference type="ARBA" id="ARBA00022448"/>
    </source>
</evidence>
<feature type="transmembrane region" description="Helical" evidence="8">
    <location>
        <begin position="361"/>
        <end position="379"/>
    </location>
</feature>
<organism evidence="10 11">
    <name type="scientific">Drosophila busckii</name>
    <name type="common">Fruit fly</name>
    <dbReference type="NCBI Taxonomy" id="30019"/>
    <lineage>
        <taxon>Eukaryota</taxon>
        <taxon>Metazoa</taxon>
        <taxon>Ecdysozoa</taxon>
        <taxon>Arthropoda</taxon>
        <taxon>Hexapoda</taxon>
        <taxon>Insecta</taxon>
        <taxon>Pterygota</taxon>
        <taxon>Neoptera</taxon>
        <taxon>Endopterygota</taxon>
        <taxon>Diptera</taxon>
        <taxon>Brachycera</taxon>
        <taxon>Muscomorpha</taxon>
        <taxon>Ephydroidea</taxon>
        <taxon>Drosophilidae</taxon>
        <taxon>Drosophila</taxon>
    </lineage>
</organism>
<evidence type="ECO:0000313" key="11">
    <source>
        <dbReference type="Proteomes" id="UP000494163"/>
    </source>
</evidence>
<reference evidence="10 11" key="1">
    <citation type="submission" date="2015-08" db="EMBL/GenBank/DDBJ databases">
        <title>Ancestral chromatin configuration constrains chromatin evolution on differentiating sex chromosomes in Drosophila.</title>
        <authorList>
            <person name="Zhou Q."/>
            <person name="Bachtrog D."/>
        </authorList>
    </citation>
    <scope>NUCLEOTIDE SEQUENCE [LARGE SCALE GENOMIC DNA]</scope>
    <source>
        <tissue evidence="10">Whole larvae</tissue>
    </source>
</reference>
<keyword evidence="3" id="KW-0050">Antiport</keyword>
<feature type="transmembrane region" description="Helical" evidence="8">
    <location>
        <begin position="596"/>
        <end position="622"/>
    </location>
</feature>
<keyword evidence="5 8" id="KW-0812">Transmembrane</keyword>
<feature type="domain" description="Sodium/calcium exchanger membrane region" evidence="9">
    <location>
        <begin position="84"/>
        <end position="221"/>
    </location>
</feature>
<feature type="transmembrane region" description="Helical" evidence="8">
    <location>
        <begin position="116"/>
        <end position="134"/>
    </location>
</feature>
<dbReference type="GO" id="GO:0005432">
    <property type="term" value="F:calcium:sodium antiporter activity"/>
    <property type="evidence" value="ECO:0007669"/>
    <property type="project" value="TreeGrafter"/>
</dbReference>
<feature type="transmembrane region" description="Helical" evidence="8">
    <location>
        <begin position="391"/>
        <end position="411"/>
    </location>
</feature>